<dbReference type="InterPro" id="IPR014284">
    <property type="entry name" value="RNA_pol_sigma-70_dom"/>
</dbReference>
<dbReference type="GO" id="GO:0003677">
    <property type="term" value="F:DNA binding"/>
    <property type="evidence" value="ECO:0007669"/>
    <property type="project" value="UniProtKB-KW"/>
</dbReference>
<sequence length="262" mass="29170">MAVQDITLDAMTAEELLAAMARPETSRPDRERIRERLVQMHSWLANSIVRRYRNRGEPVEDLLQVAYLGLMKAINGYDAGLGHEFRGYAAITMAGEVKRHFRDHAWAVKVPHVCQERRSELNRLVFDLAQSLQRSPTIAELAAHMQLTHEQVLLTLEAAAAYSTYSLDARLVSDEDGCLGDLIADQDDCLDVFIDVQAVKPLIDALPSRERNILLLRFYGDLTQAEIADEVGISQMHVSRILRAVLDGLRAELAAEGGPVGG</sequence>
<dbReference type="InterPro" id="IPR007630">
    <property type="entry name" value="RNA_pol_sigma70_r4"/>
</dbReference>
<dbReference type="InterPro" id="IPR007624">
    <property type="entry name" value="RNA_pol_sigma70_r3"/>
</dbReference>
<protein>
    <submittedName>
        <fullName evidence="8">RNA polymerase sigma-B factor</fullName>
    </submittedName>
</protein>
<organism evidence="8 9">
    <name type="scientific">Nonomuraea dietziae</name>
    <dbReference type="NCBI Taxonomy" id="65515"/>
    <lineage>
        <taxon>Bacteria</taxon>
        <taxon>Bacillati</taxon>
        <taxon>Actinomycetota</taxon>
        <taxon>Actinomycetes</taxon>
        <taxon>Streptosporangiales</taxon>
        <taxon>Streptosporangiaceae</taxon>
        <taxon>Nonomuraea</taxon>
    </lineage>
</organism>
<evidence type="ECO:0000313" key="9">
    <source>
        <dbReference type="Proteomes" id="UP000579945"/>
    </source>
</evidence>
<comment type="caution">
    <text evidence="8">The sequence shown here is derived from an EMBL/GenBank/DDBJ whole genome shotgun (WGS) entry which is preliminary data.</text>
</comment>
<dbReference type="Proteomes" id="UP000579945">
    <property type="component" value="Unassembled WGS sequence"/>
</dbReference>
<dbReference type="InterPro" id="IPR013324">
    <property type="entry name" value="RNA_pol_sigma_r3/r4-like"/>
</dbReference>
<dbReference type="Pfam" id="PF04539">
    <property type="entry name" value="Sigma70_r3"/>
    <property type="match status" value="1"/>
</dbReference>
<proteinExistence type="predicted"/>
<dbReference type="SUPFAM" id="SSF88946">
    <property type="entry name" value="Sigma2 domain of RNA polymerase sigma factors"/>
    <property type="match status" value="1"/>
</dbReference>
<evidence type="ECO:0000259" key="5">
    <source>
        <dbReference type="Pfam" id="PF04539"/>
    </source>
</evidence>
<evidence type="ECO:0000256" key="1">
    <source>
        <dbReference type="ARBA" id="ARBA00023015"/>
    </source>
</evidence>
<dbReference type="Gene3D" id="1.20.120.1810">
    <property type="match status" value="1"/>
</dbReference>
<dbReference type="InterPro" id="IPR007627">
    <property type="entry name" value="RNA_pol_sigma70_r2"/>
</dbReference>
<evidence type="ECO:0000259" key="6">
    <source>
        <dbReference type="Pfam" id="PF04542"/>
    </source>
</evidence>
<dbReference type="NCBIfam" id="TIGR02980">
    <property type="entry name" value="SigBFG"/>
    <property type="match status" value="1"/>
</dbReference>
<dbReference type="RefSeq" id="WP_183642460.1">
    <property type="nucleotide sequence ID" value="NZ_JACIBV010000001.1"/>
</dbReference>
<dbReference type="GeneID" id="95386973"/>
<dbReference type="EMBL" id="JACIBV010000001">
    <property type="protein sequence ID" value="MBB3724462.1"/>
    <property type="molecule type" value="Genomic_DNA"/>
</dbReference>
<evidence type="ECO:0000313" key="8">
    <source>
        <dbReference type="EMBL" id="MBB3724462.1"/>
    </source>
</evidence>
<keyword evidence="9" id="KW-1185">Reference proteome</keyword>
<evidence type="ECO:0000256" key="4">
    <source>
        <dbReference type="ARBA" id="ARBA00023163"/>
    </source>
</evidence>
<name>A0A7W5YKT9_9ACTN</name>
<keyword evidence="2" id="KW-0731">Sigma factor</keyword>
<accession>A0A7W5YKT9</accession>
<evidence type="ECO:0000256" key="2">
    <source>
        <dbReference type="ARBA" id="ARBA00023082"/>
    </source>
</evidence>
<dbReference type="NCBIfam" id="TIGR02937">
    <property type="entry name" value="sigma70-ECF"/>
    <property type="match status" value="1"/>
</dbReference>
<dbReference type="InterPro" id="IPR000943">
    <property type="entry name" value="RNA_pol_sigma70"/>
</dbReference>
<dbReference type="Gene3D" id="1.20.140.160">
    <property type="match status" value="1"/>
</dbReference>
<dbReference type="CDD" id="cd06171">
    <property type="entry name" value="Sigma70_r4"/>
    <property type="match status" value="1"/>
</dbReference>
<dbReference type="SUPFAM" id="SSF88659">
    <property type="entry name" value="Sigma3 and sigma4 domains of RNA polymerase sigma factors"/>
    <property type="match status" value="2"/>
</dbReference>
<dbReference type="GO" id="GO:0016987">
    <property type="term" value="F:sigma factor activity"/>
    <property type="evidence" value="ECO:0007669"/>
    <property type="project" value="UniProtKB-KW"/>
</dbReference>
<reference evidence="8 9" key="1">
    <citation type="submission" date="2020-08" db="EMBL/GenBank/DDBJ databases">
        <title>Sequencing the genomes of 1000 actinobacteria strains.</title>
        <authorList>
            <person name="Klenk H.-P."/>
        </authorList>
    </citation>
    <scope>NUCLEOTIDE SEQUENCE [LARGE SCALE GENOMIC DNA]</scope>
    <source>
        <strain evidence="8 9">DSM 44320</strain>
    </source>
</reference>
<dbReference type="Pfam" id="PF04545">
    <property type="entry name" value="Sigma70_r4"/>
    <property type="match status" value="1"/>
</dbReference>
<gene>
    <name evidence="8" type="ORF">FHR33_000322</name>
</gene>
<dbReference type="GO" id="GO:0006352">
    <property type="term" value="P:DNA-templated transcription initiation"/>
    <property type="evidence" value="ECO:0007669"/>
    <property type="project" value="InterPro"/>
</dbReference>
<feature type="domain" description="RNA polymerase sigma-70 region 2" evidence="6">
    <location>
        <begin position="37"/>
        <end position="106"/>
    </location>
</feature>
<dbReference type="PANTHER" id="PTHR30385">
    <property type="entry name" value="SIGMA FACTOR F FLAGELLAR"/>
    <property type="match status" value="1"/>
</dbReference>
<dbReference type="InterPro" id="IPR013325">
    <property type="entry name" value="RNA_pol_sigma_r2"/>
</dbReference>
<dbReference type="PANTHER" id="PTHR30385:SF4">
    <property type="entry name" value="RNA POLYMERASE SIGMA-E FACTOR"/>
    <property type="match status" value="1"/>
</dbReference>
<keyword evidence="1" id="KW-0805">Transcription regulation</keyword>
<dbReference type="AlphaFoldDB" id="A0A7W5YKT9"/>
<evidence type="ECO:0000259" key="7">
    <source>
        <dbReference type="Pfam" id="PF04545"/>
    </source>
</evidence>
<keyword evidence="4" id="KW-0804">Transcription</keyword>
<feature type="domain" description="RNA polymerase sigma-70 region 4" evidence="7">
    <location>
        <begin position="203"/>
        <end position="250"/>
    </location>
</feature>
<keyword evidence="3" id="KW-0238">DNA-binding</keyword>
<dbReference type="Pfam" id="PF04542">
    <property type="entry name" value="Sigma70_r2"/>
    <property type="match status" value="1"/>
</dbReference>
<dbReference type="PRINTS" id="PR00046">
    <property type="entry name" value="SIGMA70FCT"/>
</dbReference>
<feature type="domain" description="RNA polymerase sigma-70 region 3" evidence="5">
    <location>
        <begin position="116"/>
        <end position="187"/>
    </location>
</feature>
<dbReference type="InterPro" id="IPR014322">
    <property type="entry name" value="RNA_pol_sigma-B/F/G"/>
</dbReference>
<evidence type="ECO:0000256" key="3">
    <source>
        <dbReference type="ARBA" id="ARBA00023125"/>
    </source>
</evidence>